<dbReference type="Proteomes" id="UP000001064">
    <property type="component" value="Unassembled WGS sequence"/>
</dbReference>
<accession>F1A0I7</accession>
<dbReference type="VEuPathDB" id="AmoebaDB:DICPUDRAFT_83755"/>
<sequence length="139" mass="16041">MTPEALAVLVVTNPAHPVVIEQLTSQKKDEAEKEKEKQILTINSVNRAPFKFKENSSFTEKSDHNQKERNNHHHHLITQINHQKQEDLNTVLKEKKKLPSILNNDNETPSFKLNLPITEKSNHHQNDTTTVLKEKEQPS</sequence>
<proteinExistence type="predicted"/>
<feature type="compositionally biased region" description="Basic and acidic residues" evidence="1">
    <location>
        <begin position="120"/>
        <end position="139"/>
    </location>
</feature>
<protein>
    <submittedName>
        <fullName evidence="2">Uncharacterized protein</fullName>
    </submittedName>
</protein>
<organism evidence="2 3">
    <name type="scientific">Dictyostelium purpureum</name>
    <name type="common">Slime mold</name>
    <dbReference type="NCBI Taxonomy" id="5786"/>
    <lineage>
        <taxon>Eukaryota</taxon>
        <taxon>Amoebozoa</taxon>
        <taxon>Evosea</taxon>
        <taxon>Eumycetozoa</taxon>
        <taxon>Dictyostelia</taxon>
        <taxon>Dictyosteliales</taxon>
        <taxon>Dictyosteliaceae</taxon>
        <taxon>Dictyostelium</taxon>
    </lineage>
</organism>
<feature type="region of interest" description="Disordered" evidence="1">
    <location>
        <begin position="98"/>
        <end position="139"/>
    </location>
</feature>
<gene>
    <name evidence="2" type="ORF">DICPUDRAFT_83755</name>
</gene>
<name>F1A0I7_DICPU</name>
<dbReference type="GeneID" id="10510805"/>
<dbReference type="RefSeq" id="XP_003293182.1">
    <property type="nucleotide sequence ID" value="XM_003293134.1"/>
</dbReference>
<feature type="compositionally biased region" description="Basic and acidic residues" evidence="1">
    <location>
        <begin position="60"/>
        <end position="69"/>
    </location>
</feature>
<evidence type="ECO:0000313" key="2">
    <source>
        <dbReference type="EMBL" id="EGC30303.1"/>
    </source>
</evidence>
<dbReference type="InParanoid" id="F1A0I7"/>
<feature type="compositionally biased region" description="Polar residues" evidence="1">
    <location>
        <begin position="101"/>
        <end position="111"/>
    </location>
</feature>
<evidence type="ECO:0000313" key="3">
    <source>
        <dbReference type="Proteomes" id="UP000001064"/>
    </source>
</evidence>
<reference evidence="3" key="1">
    <citation type="journal article" date="2011" name="Genome Biol.">
        <title>Comparative genomics of the social amoebae Dictyostelium discoideum and Dictyostelium purpureum.</title>
        <authorList>
            <consortium name="US DOE Joint Genome Institute (JGI-PGF)"/>
            <person name="Sucgang R."/>
            <person name="Kuo A."/>
            <person name="Tian X."/>
            <person name="Salerno W."/>
            <person name="Parikh A."/>
            <person name="Feasley C.L."/>
            <person name="Dalin E."/>
            <person name="Tu H."/>
            <person name="Huang E."/>
            <person name="Barry K."/>
            <person name="Lindquist E."/>
            <person name="Shapiro H."/>
            <person name="Bruce D."/>
            <person name="Schmutz J."/>
            <person name="Salamov A."/>
            <person name="Fey P."/>
            <person name="Gaudet P."/>
            <person name="Anjard C."/>
            <person name="Babu M.M."/>
            <person name="Basu S."/>
            <person name="Bushmanova Y."/>
            <person name="van der Wel H."/>
            <person name="Katoh-Kurasawa M."/>
            <person name="Dinh C."/>
            <person name="Coutinho P.M."/>
            <person name="Saito T."/>
            <person name="Elias M."/>
            <person name="Schaap P."/>
            <person name="Kay R.R."/>
            <person name="Henrissat B."/>
            <person name="Eichinger L."/>
            <person name="Rivero F."/>
            <person name="Putnam N.H."/>
            <person name="West C.M."/>
            <person name="Loomis W.F."/>
            <person name="Chisholm R.L."/>
            <person name="Shaulsky G."/>
            <person name="Strassmann J.E."/>
            <person name="Queller D.C."/>
            <person name="Kuspa A."/>
            <person name="Grigoriev I.V."/>
        </authorList>
    </citation>
    <scope>NUCLEOTIDE SEQUENCE [LARGE SCALE GENOMIC DNA]</scope>
    <source>
        <strain evidence="3">QSDP1</strain>
    </source>
</reference>
<dbReference type="KEGG" id="dpp:DICPUDRAFT_83755"/>
<evidence type="ECO:0000256" key="1">
    <source>
        <dbReference type="SAM" id="MobiDB-lite"/>
    </source>
</evidence>
<keyword evidence="3" id="KW-1185">Reference proteome</keyword>
<dbReference type="EMBL" id="GL871340">
    <property type="protein sequence ID" value="EGC30303.1"/>
    <property type="molecule type" value="Genomic_DNA"/>
</dbReference>
<dbReference type="AlphaFoldDB" id="F1A0I7"/>
<feature type="region of interest" description="Disordered" evidence="1">
    <location>
        <begin position="52"/>
        <end position="74"/>
    </location>
</feature>